<feature type="transmembrane region" description="Helical" evidence="18">
    <location>
        <begin position="894"/>
        <end position="916"/>
    </location>
</feature>
<evidence type="ECO:0000256" key="10">
    <source>
        <dbReference type="ARBA" id="ARBA00022989"/>
    </source>
</evidence>
<feature type="domain" description="Fibronectin type-III" evidence="20">
    <location>
        <begin position="769"/>
        <end position="868"/>
    </location>
</feature>
<keyword evidence="14" id="KW-0325">Glycoprotein</keyword>
<protein>
    <recommendedName>
        <fullName evidence="23">Roundabout homolog 3</fullName>
    </recommendedName>
</protein>
<feature type="domain" description="Fibronectin type-III" evidence="20">
    <location>
        <begin position="672"/>
        <end position="764"/>
    </location>
</feature>
<dbReference type="CDD" id="cd07693">
    <property type="entry name" value="IgC_1_Robo"/>
    <property type="match status" value="1"/>
</dbReference>
<dbReference type="PROSITE" id="PS50835">
    <property type="entry name" value="IG_LIKE"/>
    <property type="match status" value="5"/>
</dbReference>
<evidence type="ECO:0008006" key="23">
    <source>
        <dbReference type="Google" id="ProtNLM"/>
    </source>
</evidence>
<evidence type="ECO:0000256" key="1">
    <source>
        <dbReference type="ARBA" id="ARBA00004479"/>
    </source>
</evidence>
<evidence type="ECO:0000256" key="9">
    <source>
        <dbReference type="ARBA" id="ARBA00022902"/>
    </source>
</evidence>
<comment type="similarity">
    <text evidence="16">Belongs to the immunoglobulin superfamily. ROBO family.</text>
</comment>
<dbReference type="GO" id="GO:0016020">
    <property type="term" value="C:membrane"/>
    <property type="evidence" value="ECO:0007669"/>
    <property type="project" value="UniProtKB-SubCell"/>
</dbReference>
<feature type="compositionally biased region" description="Pro residues" evidence="17">
    <location>
        <begin position="1224"/>
        <end position="1235"/>
    </location>
</feature>
<feature type="compositionally biased region" description="Acidic residues" evidence="17">
    <location>
        <begin position="1126"/>
        <end position="1149"/>
    </location>
</feature>
<feature type="region of interest" description="Disordered" evidence="17">
    <location>
        <begin position="641"/>
        <end position="661"/>
    </location>
</feature>
<evidence type="ECO:0000256" key="2">
    <source>
        <dbReference type="ARBA" id="ARBA00022473"/>
    </source>
</evidence>
<keyword evidence="9" id="KW-0524">Neurogenesis</keyword>
<dbReference type="SUPFAM" id="SSF49265">
    <property type="entry name" value="Fibronectin type III"/>
    <property type="match status" value="2"/>
</dbReference>
<dbReference type="FunFam" id="2.60.40.10:FF:000055">
    <property type="entry name" value="roundabout homolog 1 isoform X2"/>
    <property type="match status" value="1"/>
</dbReference>
<keyword evidence="8" id="KW-0221">Differentiation</keyword>
<dbReference type="SMART" id="SM00409">
    <property type="entry name" value="IG"/>
    <property type="match status" value="5"/>
</dbReference>
<comment type="subcellular location">
    <subcellularLocation>
        <location evidence="1">Membrane</location>
        <topology evidence="1">Single-pass type I membrane protein</topology>
    </subcellularLocation>
</comment>
<evidence type="ECO:0000256" key="15">
    <source>
        <dbReference type="ARBA" id="ARBA00023319"/>
    </source>
</evidence>
<feature type="region of interest" description="Disordered" evidence="17">
    <location>
        <begin position="1061"/>
        <end position="1433"/>
    </location>
</feature>
<dbReference type="CDD" id="cd00063">
    <property type="entry name" value="FN3"/>
    <property type="match status" value="3"/>
</dbReference>
<comment type="caution">
    <text evidence="21">The sequence shown here is derived from an EMBL/GenBank/DDBJ whole genome shotgun (WGS) entry which is preliminary data.</text>
</comment>
<evidence type="ECO:0000259" key="20">
    <source>
        <dbReference type="PROSITE" id="PS50853"/>
    </source>
</evidence>
<dbReference type="Proteomes" id="UP001230051">
    <property type="component" value="Unassembled WGS sequence"/>
</dbReference>
<keyword evidence="10 18" id="KW-1133">Transmembrane helix</keyword>
<dbReference type="SMART" id="SM00408">
    <property type="entry name" value="IGc2"/>
    <property type="match status" value="5"/>
</dbReference>
<evidence type="ECO:0000256" key="12">
    <source>
        <dbReference type="ARBA" id="ARBA00023157"/>
    </source>
</evidence>
<feature type="compositionally biased region" description="Low complexity" evidence="17">
    <location>
        <begin position="1397"/>
        <end position="1412"/>
    </location>
</feature>
<dbReference type="InterPro" id="IPR036179">
    <property type="entry name" value="Ig-like_dom_sf"/>
</dbReference>
<dbReference type="GO" id="GO:0006935">
    <property type="term" value="P:chemotaxis"/>
    <property type="evidence" value="ECO:0007669"/>
    <property type="project" value="UniProtKB-KW"/>
</dbReference>
<name>A0AAD8CNG3_ACIOX</name>
<dbReference type="SUPFAM" id="SSF48726">
    <property type="entry name" value="Immunoglobulin"/>
    <property type="match status" value="5"/>
</dbReference>
<keyword evidence="5 18" id="KW-0812">Transmembrane</keyword>
<keyword evidence="15" id="KW-0393">Immunoglobulin domain</keyword>
<evidence type="ECO:0000256" key="11">
    <source>
        <dbReference type="ARBA" id="ARBA00023136"/>
    </source>
</evidence>
<organism evidence="21 22">
    <name type="scientific">Acipenser oxyrinchus oxyrinchus</name>
    <dbReference type="NCBI Taxonomy" id="40147"/>
    <lineage>
        <taxon>Eukaryota</taxon>
        <taxon>Metazoa</taxon>
        <taxon>Chordata</taxon>
        <taxon>Craniata</taxon>
        <taxon>Vertebrata</taxon>
        <taxon>Euteleostomi</taxon>
        <taxon>Actinopterygii</taxon>
        <taxon>Chondrostei</taxon>
        <taxon>Acipenseriformes</taxon>
        <taxon>Acipenseridae</taxon>
        <taxon>Acipenser</taxon>
    </lineage>
</organism>
<feature type="domain" description="Ig-like" evidence="19">
    <location>
        <begin position="347"/>
        <end position="440"/>
    </location>
</feature>
<evidence type="ECO:0000256" key="3">
    <source>
        <dbReference type="ARBA" id="ARBA00022500"/>
    </source>
</evidence>
<evidence type="ECO:0000256" key="13">
    <source>
        <dbReference type="ARBA" id="ARBA00023170"/>
    </source>
</evidence>
<reference evidence="21" key="1">
    <citation type="submission" date="2022-02" db="EMBL/GenBank/DDBJ databases">
        <title>Atlantic sturgeon de novo genome assembly.</title>
        <authorList>
            <person name="Stock M."/>
            <person name="Klopp C."/>
            <person name="Guiguen Y."/>
            <person name="Cabau C."/>
            <person name="Parinello H."/>
            <person name="Santidrian Yebra-Pimentel E."/>
            <person name="Kuhl H."/>
            <person name="Dirks R.P."/>
            <person name="Guessner J."/>
            <person name="Wuertz S."/>
            <person name="Du K."/>
            <person name="Schartl M."/>
        </authorList>
    </citation>
    <scope>NUCLEOTIDE SEQUENCE</scope>
    <source>
        <strain evidence="21">STURGEONOMICS-FGT-2020</strain>
        <tissue evidence="21">Whole blood</tissue>
    </source>
</reference>
<keyword evidence="6" id="KW-0732">Signal</keyword>
<keyword evidence="7" id="KW-0677">Repeat</keyword>
<dbReference type="InterPro" id="IPR007110">
    <property type="entry name" value="Ig-like_dom"/>
</dbReference>
<proteinExistence type="inferred from homology"/>
<dbReference type="FunFam" id="2.60.40.10:FF:000008">
    <property type="entry name" value="roundabout homolog 2 isoform X2"/>
    <property type="match status" value="2"/>
</dbReference>
<keyword evidence="4" id="KW-0597">Phosphoprotein</keyword>
<evidence type="ECO:0000313" key="21">
    <source>
        <dbReference type="EMBL" id="KAK1153427.1"/>
    </source>
</evidence>
<accession>A0AAD8CNG3</accession>
<dbReference type="FunFam" id="2.60.40.10:FF:000026">
    <property type="entry name" value="roundabout homolog 2 isoform X1"/>
    <property type="match status" value="1"/>
</dbReference>
<evidence type="ECO:0000256" key="8">
    <source>
        <dbReference type="ARBA" id="ARBA00022782"/>
    </source>
</evidence>
<keyword evidence="12" id="KW-1015">Disulfide bond</keyword>
<feature type="domain" description="Ig-like" evidence="19">
    <location>
        <begin position="166"/>
        <end position="253"/>
    </location>
</feature>
<dbReference type="Pfam" id="PF13927">
    <property type="entry name" value="Ig_3"/>
    <property type="match status" value="2"/>
</dbReference>
<dbReference type="InterPro" id="IPR003599">
    <property type="entry name" value="Ig_sub"/>
</dbReference>
<dbReference type="InterPro" id="IPR013783">
    <property type="entry name" value="Ig-like_fold"/>
</dbReference>
<evidence type="ECO:0000256" key="14">
    <source>
        <dbReference type="ARBA" id="ARBA00023180"/>
    </source>
</evidence>
<dbReference type="PANTHER" id="PTHR12231:SF236">
    <property type="entry name" value="ROUNDABOUT HOMOLOG 3"/>
    <property type="match status" value="1"/>
</dbReference>
<dbReference type="Pfam" id="PF00041">
    <property type="entry name" value="fn3"/>
    <property type="match status" value="3"/>
</dbReference>
<feature type="domain" description="Fibronectin type-III" evidence="20">
    <location>
        <begin position="558"/>
        <end position="653"/>
    </location>
</feature>
<dbReference type="GO" id="GO:0051239">
    <property type="term" value="P:regulation of multicellular organismal process"/>
    <property type="evidence" value="ECO:0007669"/>
    <property type="project" value="UniProtKB-ARBA"/>
</dbReference>
<dbReference type="InterPro" id="IPR013098">
    <property type="entry name" value="Ig_I-set"/>
</dbReference>
<feature type="domain" description="Ig-like" evidence="19">
    <location>
        <begin position="451"/>
        <end position="537"/>
    </location>
</feature>
<dbReference type="Pfam" id="PF07679">
    <property type="entry name" value="I-set"/>
    <property type="match status" value="3"/>
</dbReference>
<keyword evidence="3" id="KW-0145">Chemotaxis</keyword>
<evidence type="ECO:0000256" key="16">
    <source>
        <dbReference type="ARBA" id="ARBA00061206"/>
    </source>
</evidence>
<feature type="domain" description="Ig-like" evidence="19">
    <location>
        <begin position="258"/>
        <end position="338"/>
    </location>
</feature>
<keyword evidence="13" id="KW-0675">Receptor</keyword>
<dbReference type="GO" id="GO:0030154">
    <property type="term" value="P:cell differentiation"/>
    <property type="evidence" value="ECO:0007669"/>
    <property type="project" value="UniProtKB-KW"/>
</dbReference>
<evidence type="ECO:0000256" key="6">
    <source>
        <dbReference type="ARBA" id="ARBA00022729"/>
    </source>
</evidence>
<dbReference type="Gene3D" id="2.60.40.10">
    <property type="entry name" value="Immunoglobulins"/>
    <property type="match status" value="8"/>
</dbReference>
<feature type="compositionally biased region" description="Pro residues" evidence="17">
    <location>
        <begin position="1320"/>
        <end position="1338"/>
    </location>
</feature>
<dbReference type="GO" id="GO:0022603">
    <property type="term" value="P:regulation of anatomical structure morphogenesis"/>
    <property type="evidence" value="ECO:0007669"/>
    <property type="project" value="UniProtKB-ARBA"/>
</dbReference>
<feature type="compositionally biased region" description="Polar residues" evidence="17">
    <location>
        <begin position="1184"/>
        <end position="1194"/>
    </location>
</feature>
<sequence length="1433" mass="156499">MLRYLLKTLLQMNLFADSVGDPSNNTELLFNLTSGLPSFNGTFLDFGNFSSINGSRPRQDDFAPRIAEHPSDLIVSKGEPATLNCKAEGRPLPMVEWYKDGERVETDRDDPRSHRMLLPSGSLFFLRIVHGRRSKPDEGVYVCVARNYLGEAVSRNASLEVAILRDDFRLAPSDVVVAAGEPAVMECLPPRGHPEPTISWKKNNIKVTDKEERITIRGGKLMISNTRKSDAGMYVCVGTNMVGERDSDPAELVVFERPVFVRRPVNQVVLSDETVNFMCEVQGDPTPTARWRKEEGELPRGRFEIRSDNRLQITQVHAEDEGTYTCLAENSVGKAEVSGTLQVHVPPQIVIRPRDQIVAQGRTVTFLCGTKGNPPPAVFWQKEGSQILWFPSQPPEQSGRFSVSLSGELTITGVQAADSGYYMCQAISVAGSILTKALLEVENTPSDRIPPIIRQGPANQTLALGARAQLQCHVMGNPLPSIQWEKDGQRILGNDEHIRLMEDGTLQITNLQVSDSGMFTCIALSSSGETSWSGILTVQESGTPWVPQPSQPNLLPGPPQKPVVMDVTRNSVTLTWQPTNHQGGALVTSYIIEAFSQSAGSTWQTVADFVKLEKHTVIGLSPDTVYLFIVRAVSSYGLSDPSPISEPVRTQDVSPTGQGVDHRQVQRELGEVVVQLQEPVVLTASTVQLTWTVDRQSQYIQGYRLLYRPRGSAWLLQDVKASPERSSVLTDLRKGTEYEVKIRPYFNEFQGMDSDVLLVRTPEEAPSAPPQAVTVVTVKLSNNTSISVSWEPPPVESQNGIIQEYKIWCLGNDSRFHINKTVDGTVHSSVVRGLVPGVLYQVEVAAATSGGVGARSQPMAILIKTPSNQPSVPVEPGGNVSLAEQITDVVKQPAFIAGIGGACWVILMGFSVWIYCRRKKRKELSHYTASFAYTPAVGFQHGEGSGLINGRPGMLGTNMGNYPWLADSWPTTNLMHSGKEASVNCCTTKHDSAERYYNDAGISDYITQTEKFGSGSNEGPIYSTIDPTSDDLRTFNMPYSQHTTPYASTPVMPFGGQGPFTPDQEGGLWIVQPGPSGAQYAQPDRTRTENAVKLGKQKSMGKPVKTPSLNWAEALPPPSATGELDPFSEEEEEGEDEEDGEEMCSEGDDWSPPLPERTYLMENDSEDVPPPPPRGEASSPAASYGQQSTATLTPSPREESRPSEDIPRLHHFDMAQLPRRLPCGPVPVPRAPSPPLTQSNPNLAALEASPDTSPVHRPGHRREPSQGAAHSADNLSSAGPGRAHNTSSDSCHTPPGQKSRAKKKSSKTSQYRRDMNQGALPPPPEPPPGDELPQPLPVPGLDCSRTSLERDGSAPSSMERRPEHLNHHRKASASRHRDENDIIPYSKPNFLSRGQMSSNCSTTGSSSSRGSTGSRGQGAGRSRTVAERNEEMR</sequence>
<dbReference type="FunFam" id="2.60.40.10:FF:000043">
    <property type="entry name" value="roundabout homolog 2 isoform X2"/>
    <property type="match status" value="1"/>
</dbReference>
<dbReference type="InterPro" id="IPR036116">
    <property type="entry name" value="FN3_sf"/>
</dbReference>
<keyword evidence="11 18" id="KW-0472">Membrane</keyword>
<evidence type="ECO:0000313" key="22">
    <source>
        <dbReference type="Proteomes" id="UP001230051"/>
    </source>
</evidence>
<evidence type="ECO:0000259" key="19">
    <source>
        <dbReference type="PROSITE" id="PS50835"/>
    </source>
</evidence>
<evidence type="ECO:0000256" key="4">
    <source>
        <dbReference type="ARBA" id="ARBA00022553"/>
    </source>
</evidence>
<feature type="compositionally biased region" description="Basic and acidic residues" evidence="17">
    <location>
        <begin position="1196"/>
        <end position="1213"/>
    </location>
</feature>
<dbReference type="FunFam" id="2.60.40.10:FF:000065">
    <property type="entry name" value="roundabout homolog 1 isoform X3"/>
    <property type="match status" value="1"/>
</dbReference>
<dbReference type="SMART" id="SM00060">
    <property type="entry name" value="FN3"/>
    <property type="match status" value="3"/>
</dbReference>
<dbReference type="GO" id="GO:0007417">
    <property type="term" value="P:central nervous system development"/>
    <property type="evidence" value="ECO:0007669"/>
    <property type="project" value="UniProtKB-ARBA"/>
</dbReference>
<gene>
    <name evidence="21" type="ORF">AOXY_G29938</name>
</gene>
<feature type="compositionally biased region" description="Basic and acidic residues" evidence="17">
    <location>
        <begin position="1424"/>
        <end position="1433"/>
    </location>
</feature>
<keyword evidence="22" id="KW-1185">Reference proteome</keyword>
<dbReference type="FunFam" id="2.60.40.10:FF:000053">
    <property type="entry name" value="Roundabout guidance receptor 1"/>
    <property type="match status" value="1"/>
</dbReference>
<dbReference type="PROSITE" id="PS50853">
    <property type="entry name" value="FN3"/>
    <property type="match status" value="3"/>
</dbReference>
<evidence type="ECO:0000256" key="17">
    <source>
        <dbReference type="SAM" id="MobiDB-lite"/>
    </source>
</evidence>
<dbReference type="PANTHER" id="PTHR12231">
    <property type="entry name" value="CTX-RELATED TYPE I TRANSMEMBRANE PROTEIN"/>
    <property type="match status" value="1"/>
</dbReference>
<dbReference type="InterPro" id="IPR003598">
    <property type="entry name" value="Ig_sub2"/>
</dbReference>
<evidence type="ECO:0000256" key="18">
    <source>
        <dbReference type="SAM" id="Phobius"/>
    </source>
</evidence>
<dbReference type="InterPro" id="IPR003961">
    <property type="entry name" value="FN3_dom"/>
</dbReference>
<dbReference type="SMART" id="SM00406">
    <property type="entry name" value="IGv"/>
    <property type="match status" value="3"/>
</dbReference>
<keyword evidence="2" id="KW-0217">Developmental protein</keyword>
<dbReference type="FunFam" id="2.60.40.10:FF:000058">
    <property type="entry name" value="roundabout homolog 2 isoform X3"/>
    <property type="match status" value="1"/>
</dbReference>
<evidence type="ECO:0000256" key="7">
    <source>
        <dbReference type="ARBA" id="ARBA00022737"/>
    </source>
</evidence>
<evidence type="ECO:0000256" key="5">
    <source>
        <dbReference type="ARBA" id="ARBA00022692"/>
    </source>
</evidence>
<feature type="compositionally biased region" description="Basic and acidic residues" evidence="17">
    <location>
        <begin position="1347"/>
        <end position="1365"/>
    </location>
</feature>
<dbReference type="InterPro" id="IPR051170">
    <property type="entry name" value="Neural/epithelial_adhesion"/>
</dbReference>
<dbReference type="EMBL" id="JAGXEW010000041">
    <property type="protein sequence ID" value="KAK1153427.1"/>
    <property type="molecule type" value="Genomic_DNA"/>
</dbReference>
<feature type="domain" description="Ig-like" evidence="19">
    <location>
        <begin position="64"/>
        <end position="160"/>
    </location>
</feature>
<dbReference type="InterPro" id="IPR013106">
    <property type="entry name" value="Ig_V-set"/>
</dbReference>